<proteinExistence type="predicted"/>
<dbReference type="Proteomes" id="UP000231823">
    <property type="component" value="Chromosome"/>
</dbReference>
<reference evidence="1 2" key="1">
    <citation type="submission" date="2017-12" db="EMBL/GenBank/DDBJ databases">
        <title>Complete genome sequence of Spiroplasma floricola 23-6 (ATCC 29989).</title>
        <authorList>
            <person name="Tsai Y.-M."/>
            <person name="Wu P.-S."/>
            <person name="Lo W.-S."/>
            <person name="Kuo C.-H."/>
        </authorList>
    </citation>
    <scope>NUCLEOTIDE SEQUENCE [LARGE SCALE GENOMIC DNA]</scope>
    <source>
        <strain evidence="1 2">23-6</strain>
    </source>
</reference>
<dbReference type="RefSeq" id="WP_100916772.1">
    <property type="nucleotide sequence ID" value="NZ_CP025057.1"/>
</dbReference>
<dbReference type="KEGG" id="sfz:SFLOR_v1c07610"/>
<dbReference type="AlphaFoldDB" id="A0A2K8SED2"/>
<accession>A0A2K8SED2</accession>
<name>A0A2K8SED2_9MOLU</name>
<evidence type="ECO:0000313" key="2">
    <source>
        <dbReference type="Proteomes" id="UP000231823"/>
    </source>
</evidence>
<organism evidence="1 2">
    <name type="scientific">Spiroplasma floricola 23-6</name>
    <dbReference type="NCBI Taxonomy" id="1336749"/>
    <lineage>
        <taxon>Bacteria</taxon>
        <taxon>Bacillati</taxon>
        <taxon>Mycoplasmatota</taxon>
        <taxon>Mollicutes</taxon>
        <taxon>Entomoplasmatales</taxon>
        <taxon>Spiroplasmataceae</taxon>
        <taxon>Spiroplasma</taxon>
    </lineage>
</organism>
<evidence type="ECO:0000313" key="1">
    <source>
        <dbReference type="EMBL" id="AUB31809.1"/>
    </source>
</evidence>
<keyword evidence="2" id="KW-1185">Reference proteome</keyword>
<dbReference type="EMBL" id="CP025057">
    <property type="protein sequence ID" value="AUB31809.1"/>
    <property type="molecule type" value="Genomic_DNA"/>
</dbReference>
<sequence>MKKLLPILGVVTLTTPLTSTMVDTTRLELNKRENNYINENIESQNIDLLNNKAQDVTDDIYLGLETWAVGKAWGTGGHTINVKPLEESIEIDLTKFGGKDLLQKYYADLTVVIEEEYYFKKGKNMDWDEYIKNKNVYSASRTFTWNLRESMG</sequence>
<protein>
    <submittedName>
        <fullName evidence="1">Uncharacterized protein</fullName>
    </submittedName>
</protein>
<dbReference type="OrthoDB" id="9847194at2"/>
<gene>
    <name evidence="1" type="ORF">SFLOR_v1c07610</name>
</gene>